<evidence type="ECO:0000313" key="8">
    <source>
        <dbReference type="Proteomes" id="UP001219567"/>
    </source>
</evidence>
<name>A0AAJ6CEQ4_9BASI</name>
<dbReference type="InterPro" id="IPR036871">
    <property type="entry name" value="PX_dom_sf"/>
</dbReference>
<dbReference type="Gene3D" id="2.30.30.40">
    <property type="entry name" value="SH3 Domains"/>
    <property type="match status" value="2"/>
</dbReference>
<organism evidence="7 8">
    <name type="scientific">Malassezia yamatoensis</name>
    <dbReference type="NCBI Taxonomy" id="253288"/>
    <lineage>
        <taxon>Eukaryota</taxon>
        <taxon>Fungi</taxon>
        <taxon>Dikarya</taxon>
        <taxon>Basidiomycota</taxon>
        <taxon>Ustilaginomycotina</taxon>
        <taxon>Malasseziomycetes</taxon>
        <taxon>Malasseziales</taxon>
        <taxon>Malasseziaceae</taxon>
        <taxon>Malassezia</taxon>
    </lineage>
</organism>
<proteinExistence type="predicted"/>
<dbReference type="InterPro" id="IPR001452">
    <property type="entry name" value="SH3_domain"/>
</dbReference>
<evidence type="ECO:0000259" key="6">
    <source>
        <dbReference type="PROSITE" id="PS50195"/>
    </source>
</evidence>
<dbReference type="Pfam" id="PF00787">
    <property type="entry name" value="PX"/>
    <property type="match status" value="1"/>
</dbReference>
<keyword evidence="1 3" id="KW-0728">SH3 domain</keyword>
<dbReference type="GO" id="GO:0035091">
    <property type="term" value="F:phosphatidylinositol binding"/>
    <property type="evidence" value="ECO:0007669"/>
    <property type="project" value="InterPro"/>
</dbReference>
<dbReference type="Gene3D" id="3.30.1520.10">
    <property type="entry name" value="Phox-like domain"/>
    <property type="match status" value="1"/>
</dbReference>
<feature type="region of interest" description="Disordered" evidence="4">
    <location>
        <begin position="260"/>
        <end position="298"/>
    </location>
</feature>
<feature type="region of interest" description="Disordered" evidence="4">
    <location>
        <begin position="478"/>
        <end position="498"/>
    </location>
</feature>
<feature type="compositionally biased region" description="Basic and acidic residues" evidence="4">
    <location>
        <begin position="1"/>
        <end position="15"/>
    </location>
</feature>
<dbReference type="InterPro" id="IPR001683">
    <property type="entry name" value="PX_dom"/>
</dbReference>
<keyword evidence="8" id="KW-1185">Reference proteome</keyword>
<feature type="domain" description="PX" evidence="6">
    <location>
        <begin position="339"/>
        <end position="476"/>
    </location>
</feature>
<feature type="region of interest" description="Disordered" evidence="4">
    <location>
        <begin position="1"/>
        <end position="48"/>
    </location>
</feature>
<dbReference type="InterPro" id="IPR036028">
    <property type="entry name" value="SH3-like_dom_sf"/>
</dbReference>
<dbReference type="SUPFAM" id="SSF64268">
    <property type="entry name" value="PX domain"/>
    <property type="match status" value="1"/>
</dbReference>
<evidence type="ECO:0000256" key="4">
    <source>
        <dbReference type="SAM" id="MobiDB-lite"/>
    </source>
</evidence>
<dbReference type="SMART" id="SM00326">
    <property type="entry name" value="SH3"/>
    <property type="match status" value="2"/>
</dbReference>
<evidence type="ECO:0000259" key="5">
    <source>
        <dbReference type="PROSITE" id="PS50002"/>
    </source>
</evidence>
<dbReference type="EMBL" id="CP119943">
    <property type="protein sequence ID" value="WFC97497.1"/>
    <property type="molecule type" value="Genomic_DNA"/>
</dbReference>
<dbReference type="SUPFAM" id="SSF50044">
    <property type="entry name" value="SH3-domain"/>
    <property type="match status" value="2"/>
</dbReference>
<evidence type="ECO:0000256" key="1">
    <source>
        <dbReference type="ARBA" id="ARBA00022443"/>
    </source>
</evidence>
<dbReference type="CDD" id="cd11878">
    <property type="entry name" value="SH3_Bem1p_1"/>
    <property type="match status" value="1"/>
</dbReference>
<feature type="compositionally biased region" description="Polar residues" evidence="4">
    <location>
        <begin position="479"/>
        <end position="497"/>
    </location>
</feature>
<gene>
    <name evidence="7" type="primary">BEM1</name>
    <name evidence="7" type="ORF">MYAM1_000211</name>
</gene>
<dbReference type="PANTHER" id="PTHR15706:SF2">
    <property type="entry name" value="SH3 AND PX DOMAIN-CONTAINING PROTEIN 2A"/>
    <property type="match status" value="1"/>
</dbReference>
<protein>
    <submittedName>
        <fullName evidence="7">Bud emergence protein 1</fullName>
    </submittedName>
</protein>
<dbReference type="InterPro" id="IPR051228">
    <property type="entry name" value="NADPH_Oxidase/PX-Domain"/>
</dbReference>
<dbReference type="Proteomes" id="UP001219567">
    <property type="component" value="Chromosome 1"/>
</dbReference>
<dbReference type="AlphaFoldDB" id="A0AAJ6CEQ4"/>
<dbReference type="InterPro" id="IPR035548">
    <property type="entry name" value="Bem1/Scd2_SH3_1"/>
</dbReference>
<accession>A0AAJ6CEQ4</accession>
<dbReference type="Pfam" id="PF00018">
    <property type="entry name" value="SH3_1"/>
    <property type="match status" value="2"/>
</dbReference>
<feature type="region of interest" description="Disordered" evidence="4">
    <location>
        <begin position="519"/>
        <end position="542"/>
    </location>
</feature>
<dbReference type="GO" id="GO:0005737">
    <property type="term" value="C:cytoplasm"/>
    <property type="evidence" value="ECO:0007669"/>
    <property type="project" value="TreeGrafter"/>
</dbReference>
<feature type="domain" description="SH3" evidence="5">
    <location>
        <begin position="37"/>
        <end position="102"/>
    </location>
</feature>
<evidence type="ECO:0000313" key="7">
    <source>
        <dbReference type="EMBL" id="WFC97497.1"/>
    </source>
</evidence>
<feature type="compositionally biased region" description="Polar residues" evidence="4">
    <location>
        <begin position="280"/>
        <end position="298"/>
    </location>
</feature>
<reference evidence="7 8" key="1">
    <citation type="submission" date="2023-03" db="EMBL/GenBank/DDBJ databases">
        <title>Mating type loci evolution in Malassezia.</title>
        <authorList>
            <person name="Coelho M.A."/>
        </authorList>
    </citation>
    <scope>NUCLEOTIDE SEQUENCE [LARGE SCALE GENOMIC DNA]</scope>
    <source>
        <strain evidence="7 8">CBS 9725</strain>
    </source>
</reference>
<feature type="compositionally biased region" description="Low complexity" evidence="4">
    <location>
        <begin position="16"/>
        <end position="29"/>
    </location>
</feature>
<sequence>MRSLKDLRMTLRDKPSSGSRSSSTPAGSSKHASSLQPPKQVIRAAKAYESQSPSELSFHSGDFFHVVTNQRTDLQPGWIEVCNPMTNARGIVPESHFDILQRSSPAAAFNLTTRSELNPNGSIHPAHSGAPIELVRARSASTESTPSSWFATVKHDFLAERSQELDAKQGDSLLIVARSDMDWLVAKPLGRLGLPGLIPAGFIAFRDTVTGEPIPEQASHTILERLPSVQEWQKKNERYRQNAIPLGKFDYSAQDQSCLTKTRNTPLPPVPNDASPLDAASSTPDSQSSRAASATEDSLSASQYSDLVHSIPSSPSFSNARMARSNAHDHSLTQSMHFLPAGLMTGASVDALHYEPNDYWYRLRVSYVSTLTSMQSPEHPQGHEIRDLVLYRLYEDFIELHMSLAQELMGSNPANDSPLLRSLPTLPPSCAQIDERVAARRRSELDVYVRQLLTCPEQVLRSALVRDFLELRPGDRCKTSVSTSKLRTSRGSNTDPSNALDFDLASRLQSLNTAHILRRDSPIDPCSPSPSPNRNSDTYSTNDSSPYFRVKVARIDDPAQVFALRIPTNFTYQSLLQKIQTKLGLELQAIYLDESQKLPVDTNELVQKWIHESVTQGKKLLLYAGKGSIASDVELSDDDIEYATTGKNAENSPINR</sequence>
<dbReference type="PANTHER" id="PTHR15706">
    <property type="entry name" value="SH3 MULTIPLE DOMAIN"/>
    <property type="match status" value="1"/>
</dbReference>
<dbReference type="PROSITE" id="PS50195">
    <property type="entry name" value="PX"/>
    <property type="match status" value="1"/>
</dbReference>
<evidence type="ECO:0000256" key="2">
    <source>
        <dbReference type="ARBA" id="ARBA00022737"/>
    </source>
</evidence>
<keyword evidence="2" id="KW-0677">Repeat</keyword>
<evidence type="ECO:0000256" key="3">
    <source>
        <dbReference type="PROSITE-ProRule" id="PRU00192"/>
    </source>
</evidence>
<dbReference type="PROSITE" id="PS50002">
    <property type="entry name" value="SH3"/>
    <property type="match status" value="1"/>
</dbReference>